<gene>
    <name evidence="4" type="ORF">A9Z42_0014310</name>
</gene>
<dbReference type="SMART" id="SM00248">
    <property type="entry name" value="ANK"/>
    <property type="match status" value="8"/>
</dbReference>
<dbReference type="SUPFAM" id="SSF48403">
    <property type="entry name" value="Ankyrin repeat"/>
    <property type="match status" value="1"/>
</dbReference>
<dbReference type="AlphaFoldDB" id="A0A2H2Z714"/>
<dbReference type="InterPro" id="IPR036770">
    <property type="entry name" value="Ankyrin_rpt-contain_sf"/>
</dbReference>
<evidence type="ECO:0000313" key="5">
    <source>
        <dbReference type="Proteomes" id="UP000219286"/>
    </source>
</evidence>
<dbReference type="Proteomes" id="UP000219286">
    <property type="component" value="Unassembled WGS sequence"/>
</dbReference>
<keyword evidence="2 3" id="KW-0040">ANK repeat</keyword>
<dbReference type="InterPro" id="IPR002110">
    <property type="entry name" value="Ankyrin_rpt"/>
</dbReference>
<dbReference type="PROSITE" id="PS50297">
    <property type="entry name" value="ANK_REP_REGION"/>
    <property type="match status" value="4"/>
</dbReference>
<keyword evidence="5" id="KW-1185">Reference proteome</keyword>
<dbReference type="PANTHER" id="PTHR24198:SF194">
    <property type="entry name" value="INVERSIN-A"/>
    <property type="match status" value="1"/>
</dbReference>
<dbReference type="Pfam" id="PF12796">
    <property type="entry name" value="Ank_2"/>
    <property type="match status" value="3"/>
</dbReference>
<evidence type="ECO:0000313" key="4">
    <source>
        <dbReference type="EMBL" id="OTA01122.1"/>
    </source>
</evidence>
<accession>A0A2H2Z714</accession>
<dbReference type="Gene3D" id="1.25.40.20">
    <property type="entry name" value="Ankyrin repeat-containing domain"/>
    <property type="match status" value="2"/>
</dbReference>
<feature type="repeat" description="ANK" evidence="3">
    <location>
        <begin position="544"/>
        <end position="576"/>
    </location>
</feature>
<dbReference type="PANTHER" id="PTHR24198">
    <property type="entry name" value="ANKYRIN REPEAT AND PROTEIN KINASE DOMAIN-CONTAINING PROTEIN"/>
    <property type="match status" value="1"/>
</dbReference>
<protein>
    <submittedName>
        <fullName evidence="4">Uncharacterized protein</fullName>
    </submittedName>
</protein>
<feature type="repeat" description="ANK" evidence="3">
    <location>
        <begin position="375"/>
        <end position="407"/>
    </location>
</feature>
<dbReference type="PROSITE" id="PS50088">
    <property type="entry name" value="ANK_REPEAT"/>
    <property type="match status" value="5"/>
</dbReference>
<evidence type="ECO:0000256" key="3">
    <source>
        <dbReference type="PROSITE-ProRule" id="PRU00023"/>
    </source>
</evidence>
<sequence length="635" mass="70051">MFRPETPEGNQAAADPETAFGCPLQLPSSYSKNSGGGKWEFTTSERDIVESTSEGSGRVLFVETCDSLPVFFAKDMLATFMWAAIEALEGPIAGETTMSQEESEAGEFQGLGEQCNLENDIIQKLVRCVQRTGLFSKSEAYNIIIVPLVVQKKLPDAFTAVEKVRNSAKRHEACRHWDEAVADYLWLSNNMDAFPAGSCTFIKAAAALVAFQAAIEETLDPMLAMAFGATPKIADRLNKSLEGIDPELMKHLRSLCKLEDADEWRQSLNNASQTFCSQYRRLLLNSYEIFEKERTNSEWCAQTSAREQDILDRTPLHYLAAFVSDADSAQSSGNSVDACDLRGWTPVHYACRAGSTSMARLLLEKGASIDAQSRDGTAPIHFAAEGGHWQMVQLLMEFRANVDVVDGGENTALHAAALRGYAKIVRSLCEGGCRSRRNRLGQAPIHLAAIQGQAEVVEHLQDNVGLKDFRAKTPLQLAAELGHNTFVKRLLELPKVQVELLLSAKLTPDELRLTPLYLACEGGHDDVVETLLSKGAPIDGVGRPFETPLFVALQKHKESTMRLLVNRGANLELRDERGRTLLHWAMEERNTAIAMLLLGLEADVQAVNNAKETPQMIAERLGLSQWWRDNISVSA</sequence>
<keyword evidence="1" id="KW-0677">Repeat</keyword>
<dbReference type="Pfam" id="PF00023">
    <property type="entry name" value="Ank"/>
    <property type="match status" value="1"/>
</dbReference>
<name>A0A2H2Z714_TRIPA</name>
<feature type="repeat" description="ANK" evidence="3">
    <location>
        <begin position="342"/>
        <end position="374"/>
    </location>
</feature>
<proteinExistence type="predicted"/>
<evidence type="ECO:0000256" key="1">
    <source>
        <dbReference type="ARBA" id="ARBA00022737"/>
    </source>
</evidence>
<feature type="repeat" description="ANK" evidence="3">
    <location>
        <begin position="577"/>
        <end position="609"/>
    </location>
</feature>
<evidence type="ECO:0000256" key="2">
    <source>
        <dbReference type="ARBA" id="ARBA00023043"/>
    </source>
</evidence>
<dbReference type="OrthoDB" id="194358at2759"/>
<dbReference type="EMBL" id="LFMI01000178">
    <property type="protein sequence ID" value="OTA01122.1"/>
    <property type="molecule type" value="Genomic_DNA"/>
</dbReference>
<organism evidence="4 5">
    <name type="scientific">Trichoderma parareesei</name>
    <name type="common">Filamentous fungus</name>
    <dbReference type="NCBI Taxonomy" id="858221"/>
    <lineage>
        <taxon>Eukaryota</taxon>
        <taxon>Fungi</taxon>
        <taxon>Dikarya</taxon>
        <taxon>Ascomycota</taxon>
        <taxon>Pezizomycotina</taxon>
        <taxon>Sordariomycetes</taxon>
        <taxon>Hypocreomycetidae</taxon>
        <taxon>Hypocreales</taxon>
        <taxon>Hypocreaceae</taxon>
        <taxon>Trichoderma</taxon>
    </lineage>
</organism>
<reference evidence="4 5" key="1">
    <citation type="journal article" date="2015" name="Genome Announc.">
        <title>Genome sequence and annotation of Trichoderma parareesei, the ancestor of the cellulase producer Trichoderma reesei.</title>
        <authorList>
            <person name="Yang D."/>
            <person name="Pomraning K."/>
            <person name="Kopchinskiy A."/>
            <person name="Karimi Aghcheh R."/>
            <person name="Atanasova L."/>
            <person name="Chenthamara K."/>
            <person name="Baker S.E."/>
            <person name="Zhang R."/>
            <person name="Shen Q."/>
            <person name="Freitag M."/>
            <person name="Kubicek C.P."/>
            <person name="Druzhinina I.S."/>
        </authorList>
    </citation>
    <scope>NUCLEOTIDE SEQUENCE [LARGE SCALE GENOMIC DNA]</scope>
    <source>
        <strain evidence="4 5">CBS 125925</strain>
    </source>
</reference>
<feature type="repeat" description="ANK" evidence="3">
    <location>
        <begin position="511"/>
        <end position="543"/>
    </location>
</feature>
<comment type="caution">
    <text evidence="4">The sequence shown here is derived from an EMBL/GenBank/DDBJ whole genome shotgun (WGS) entry which is preliminary data.</text>
</comment>